<gene>
    <name evidence="1" type="ORF">AN396_07720</name>
</gene>
<comment type="caution">
    <text evidence="1">The sequence shown here is derived from an EMBL/GenBank/DDBJ whole genome shotgun (WGS) entry which is preliminary data.</text>
</comment>
<sequence>MRLAFVGCSIFSREIGYSISKSKNLVHSFFLEQGLHNTPDILRQTIQDTINKIEEIDKKEKSSHGEKRRGYDAIIIGYGLCSNGVVGLTSSRLPIVIPRCDDCMALFLGSQEKYLDLFQNSSGIYWYSKPWMENGVMPCKEYFQKLYEHYLQEYEDEDTAQYLVEQESGYITQYSNLYFIKSSIYEDEQEAETAKQIAKEFEWEYNEAPSSMAFISSLVEGDWDDRFLVCNPGQKVAPEYTGLKIKAENV</sequence>
<dbReference type="EMBL" id="LJDB01000062">
    <property type="protein sequence ID" value="ONI39638.1"/>
    <property type="molecule type" value="Genomic_DNA"/>
</dbReference>
<dbReference type="Proteomes" id="UP000188605">
    <property type="component" value="Unassembled WGS sequence"/>
</dbReference>
<proteinExistence type="predicted"/>
<reference evidence="1" key="1">
    <citation type="submission" date="2016-08" db="EMBL/GenBank/DDBJ databases">
        <authorList>
            <person name="Ngugi D.K."/>
            <person name="Miyake S."/>
            <person name="Stingl U."/>
        </authorList>
    </citation>
    <scope>NUCLEOTIDE SEQUENCE</scope>
    <source>
        <strain evidence="1">SCG-B11WGA-EpuloA1</strain>
    </source>
</reference>
<keyword evidence="2" id="KW-1185">Reference proteome</keyword>
<name>A0ACC8XB65_9FIRM</name>
<evidence type="ECO:0000313" key="2">
    <source>
        <dbReference type="Proteomes" id="UP000188605"/>
    </source>
</evidence>
<accession>A0ACC8XB65</accession>
<protein>
    <submittedName>
        <fullName evidence="1">Uncharacterized protein</fullName>
    </submittedName>
</protein>
<evidence type="ECO:0000313" key="1">
    <source>
        <dbReference type="EMBL" id="ONI39638.1"/>
    </source>
</evidence>
<organism evidence="1 2">
    <name type="scientific">Candidatus Epulonipiscium fishelsonii</name>
    <dbReference type="NCBI Taxonomy" id="77094"/>
    <lineage>
        <taxon>Bacteria</taxon>
        <taxon>Bacillati</taxon>
        <taxon>Bacillota</taxon>
        <taxon>Clostridia</taxon>
        <taxon>Lachnospirales</taxon>
        <taxon>Lachnospiraceae</taxon>
        <taxon>Candidatus Epulonipiscium</taxon>
    </lineage>
</organism>